<feature type="binding site" evidence="7">
    <location>
        <position position="108"/>
    </location>
    <ligand>
        <name>carbamoyl phosphate</name>
        <dbReference type="ChEBI" id="CHEBI:58228"/>
    </ligand>
</feature>
<dbReference type="NCBIfam" id="TIGR00658">
    <property type="entry name" value="orni_carb_tr"/>
    <property type="match status" value="1"/>
</dbReference>
<feature type="binding site" evidence="7">
    <location>
        <position position="231"/>
    </location>
    <ligand>
        <name>L-ornithine</name>
        <dbReference type="ChEBI" id="CHEBI:46911"/>
    </ligand>
</feature>
<dbReference type="PANTHER" id="PTHR45753">
    <property type="entry name" value="ORNITHINE CARBAMOYLTRANSFERASE, MITOCHONDRIAL"/>
    <property type="match status" value="1"/>
</dbReference>
<dbReference type="OrthoDB" id="9802587at2"/>
<evidence type="ECO:0000313" key="10">
    <source>
        <dbReference type="EMBL" id="EOD00713.1"/>
    </source>
</evidence>
<feature type="domain" description="Aspartate/ornithine carbamoyltransferase Asp/Orn-binding" evidence="8">
    <location>
        <begin position="154"/>
        <end position="326"/>
    </location>
</feature>
<name>R1AU69_9FIRM</name>
<dbReference type="NCBIfam" id="NF003286">
    <property type="entry name" value="PRK04284.1"/>
    <property type="match status" value="1"/>
</dbReference>
<comment type="caution">
    <text evidence="10">The sequence shown here is derived from an EMBL/GenBank/DDBJ whole genome shotgun (WGS) entry which is preliminary data.</text>
</comment>
<reference evidence="10 11" key="1">
    <citation type="journal article" date="2015" name="Geomicrobiol. J.">
        <title>Caldisalinibacter kiritimatiensis gen. nov., sp. nov., a moderately thermohalophilic thiosulfate-reducing bacterium from a hypersaline microbial mat.</title>
        <authorList>
            <person name="Ben Hania W."/>
            <person name="Joseph M."/>
            <person name="Fiebig A."/>
            <person name="Bunk B."/>
            <person name="Klenk H.-P."/>
            <person name="Fardeau M.-L."/>
            <person name="Spring S."/>
        </authorList>
    </citation>
    <scope>NUCLEOTIDE SEQUENCE [LARGE SCALE GENOMIC DNA]</scope>
    <source>
        <strain evidence="10 11">L21-TH-D2</strain>
    </source>
</reference>
<feature type="binding site" evidence="7">
    <location>
        <begin position="135"/>
        <end position="138"/>
    </location>
    <ligand>
        <name>carbamoyl phosphate</name>
        <dbReference type="ChEBI" id="CHEBI:58228"/>
    </ligand>
</feature>
<dbReference type="STRING" id="1304284.L21TH_1239"/>
<feature type="binding site" evidence="7">
    <location>
        <position position="84"/>
    </location>
    <ligand>
        <name>carbamoyl phosphate</name>
        <dbReference type="ChEBI" id="CHEBI:58228"/>
    </ligand>
</feature>
<dbReference type="InterPro" id="IPR002292">
    <property type="entry name" value="Orn/put_carbamltrans"/>
</dbReference>
<dbReference type="GO" id="GO:0005737">
    <property type="term" value="C:cytoplasm"/>
    <property type="evidence" value="ECO:0007669"/>
    <property type="project" value="UniProtKB-SubCell"/>
</dbReference>
<keyword evidence="11" id="KW-1185">Reference proteome</keyword>
<dbReference type="PRINTS" id="PR00102">
    <property type="entry name" value="OTCASE"/>
</dbReference>
<sequence>MAFNLKGRSLLTLKDFTPKEIEYLIDLAAELKSLKYAGIRPKNLEGKNIALIFEKPSTRTRCAFVTAAVDEGAHPEYLGKGDIQLGKKETVADTARVLGRMFDGIQFRGFKHETVEELAKYSGVPVWNGLTDKFHPTQILADLLTIKEHKGYLKGIKFAYVGDGRNNMANSLMIGAAKMGMDFRIVSPKELFPEEELVQEANEIAKETKAKITLTDSVDEGVGRVDVIYTDVWVSMGEEEQFEERIRLLSPYQVNMDMIKKADDEVIFMHCLPSFHNRDTIVGEEIYQKHGIAEMEVTDEVFESKYSVVFDEAENRMHTIKAVMVATLGK</sequence>
<evidence type="ECO:0000256" key="3">
    <source>
        <dbReference type="ARBA" id="ARBA00013007"/>
    </source>
</evidence>
<keyword evidence="5 7" id="KW-0808">Transferase</keyword>
<dbReference type="GO" id="GO:0042450">
    <property type="term" value="P:L-arginine biosynthetic process via ornithine"/>
    <property type="evidence" value="ECO:0007669"/>
    <property type="project" value="UniProtKB-UniRule"/>
</dbReference>
<dbReference type="InterPro" id="IPR024904">
    <property type="entry name" value="OTCase_ArgI"/>
</dbReference>
<feature type="binding site" evidence="7">
    <location>
        <begin position="235"/>
        <end position="236"/>
    </location>
    <ligand>
        <name>L-ornithine</name>
        <dbReference type="ChEBI" id="CHEBI:46911"/>
    </ligand>
</feature>
<comment type="similarity">
    <text evidence="2 7">Belongs to the aspartate/ornithine carbamoyltransferase superfamily. OTCase family.</text>
</comment>
<dbReference type="Pfam" id="PF02729">
    <property type="entry name" value="OTCace_N"/>
    <property type="match status" value="1"/>
</dbReference>
<dbReference type="PRINTS" id="PR00100">
    <property type="entry name" value="AOTCASE"/>
</dbReference>
<dbReference type="InterPro" id="IPR006131">
    <property type="entry name" value="Asp_carbamoyltransf_Asp/Orn-bd"/>
</dbReference>
<gene>
    <name evidence="10" type="ORF">L21TH_1239</name>
</gene>
<feature type="binding site" evidence="7">
    <location>
        <begin position="57"/>
        <end position="60"/>
    </location>
    <ligand>
        <name>carbamoyl phosphate</name>
        <dbReference type="ChEBI" id="CHEBI:58228"/>
    </ligand>
</feature>
<evidence type="ECO:0000259" key="9">
    <source>
        <dbReference type="Pfam" id="PF02729"/>
    </source>
</evidence>
<dbReference type="RefSeq" id="WP_006311967.1">
    <property type="nucleotide sequence ID" value="NZ_ARZA01000128.1"/>
</dbReference>
<feature type="binding site" evidence="7">
    <location>
        <position position="167"/>
    </location>
    <ligand>
        <name>L-ornithine</name>
        <dbReference type="ChEBI" id="CHEBI:46911"/>
    </ligand>
</feature>
<evidence type="ECO:0000256" key="5">
    <source>
        <dbReference type="ARBA" id="ARBA00022679"/>
    </source>
</evidence>
<feature type="binding site" evidence="7">
    <location>
        <position position="316"/>
    </location>
    <ligand>
        <name>carbamoyl phosphate</name>
        <dbReference type="ChEBI" id="CHEBI:58228"/>
    </ligand>
</feature>
<evidence type="ECO:0000256" key="1">
    <source>
        <dbReference type="ARBA" id="ARBA00004496"/>
    </source>
</evidence>
<comment type="catalytic activity">
    <reaction evidence="6 7">
        <text>carbamoyl phosphate + L-ornithine = L-citrulline + phosphate + H(+)</text>
        <dbReference type="Rhea" id="RHEA:19513"/>
        <dbReference type="ChEBI" id="CHEBI:15378"/>
        <dbReference type="ChEBI" id="CHEBI:43474"/>
        <dbReference type="ChEBI" id="CHEBI:46911"/>
        <dbReference type="ChEBI" id="CHEBI:57743"/>
        <dbReference type="ChEBI" id="CHEBI:58228"/>
        <dbReference type="EC" id="2.1.3.3"/>
    </reaction>
</comment>
<proteinExistence type="inferred from homology"/>
<dbReference type="eggNOG" id="COG0078">
    <property type="taxonomic scope" value="Bacteria"/>
</dbReference>
<dbReference type="PROSITE" id="PS00097">
    <property type="entry name" value="CARBAMOYLTRANSFERASE"/>
    <property type="match status" value="1"/>
</dbReference>
<keyword evidence="4 7" id="KW-0963">Cytoplasm</keyword>
<evidence type="ECO:0000256" key="7">
    <source>
        <dbReference type="HAMAP-Rule" id="MF_01109"/>
    </source>
</evidence>
<dbReference type="InterPro" id="IPR006132">
    <property type="entry name" value="Asp/Orn_carbamoyltranf_P-bd"/>
</dbReference>
<dbReference type="Proteomes" id="UP000013378">
    <property type="component" value="Unassembled WGS sequence"/>
</dbReference>
<dbReference type="InterPro" id="IPR006130">
    <property type="entry name" value="Asp/Orn_carbamoylTrfase"/>
</dbReference>
<dbReference type="GO" id="GO:0016597">
    <property type="term" value="F:amino acid binding"/>
    <property type="evidence" value="ECO:0007669"/>
    <property type="project" value="InterPro"/>
</dbReference>
<dbReference type="Gene3D" id="3.40.50.1370">
    <property type="entry name" value="Aspartate/ornithine carbamoyltransferase"/>
    <property type="match status" value="2"/>
</dbReference>
<dbReference type="PANTHER" id="PTHR45753:SF1">
    <property type="entry name" value="ORNITHINE CARBAMOYLTRANSFERASE, CATABOLIC"/>
    <property type="match status" value="1"/>
</dbReference>
<evidence type="ECO:0000256" key="2">
    <source>
        <dbReference type="ARBA" id="ARBA00007805"/>
    </source>
</evidence>
<dbReference type="AlphaFoldDB" id="R1AU69"/>
<dbReference type="SUPFAM" id="SSF53671">
    <property type="entry name" value="Aspartate/ornithine carbamoyltransferase"/>
    <property type="match status" value="1"/>
</dbReference>
<dbReference type="HAMAP" id="MF_01109">
    <property type="entry name" value="OTCase"/>
    <property type="match status" value="1"/>
</dbReference>
<dbReference type="NCBIfam" id="NF001986">
    <property type="entry name" value="PRK00779.1"/>
    <property type="match status" value="1"/>
</dbReference>
<dbReference type="PATRIC" id="fig|1304284.3.peg.1212"/>
<evidence type="ECO:0000256" key="4">
    <source>
        <dbReference type="ARBA" id="ARBA00022490"/>
    </source>
</evidence>
<dbReference type="GO" id="GO:0004585">
    <property type="term" value="F:ornithine carbamoyltransferase activity"/>
    <property type="evidence" value="ECO:0007669"/>
    <property type="project" value="UniProtKB-UniRule"/>
</dbReference>
<dbReference type="EMBL" id="ARZA01000128">
    <property type="protein sequence ID" value="EOD00713.1"/>
    <property type="molecule type" value="Genomic_DNA"/>
</dbReference>
<dbReference type="Pfam" id="PF00185">
    <property type="entry name" value="OTCace"/>
    <property type="match status" value="1"/>
</dbReference>
<accession>R1AU69</accession>
<evidence type="ECO:0000259" key="8">
    <source>
        <dbReference type="Pfam" id="PF00185"/>
    </source>
</evidence>
<feature type="binding site" evidence="7">
    <location>
        <begin position="271"/>
        <end position="272"/>
    </location>
    <ligand>
        <name>carbamoyl phosphate</name>
        <dbReference type="ChEBI" id="CHEBI:58228"/>
    </ligand>
</feature>
<organism evidence="10 11">
    <name type="scientific">Caldisalinibacter kiritimatiensis</name>
    <dbReference type="NCBI Taxonomy" id="1304284"/>
    <lineage>
        <taxon>Bacteria</taxon>
        <taxon>Bacillati</taxon>
        <taxon>Bacillota</taxon>
        <taxon>Tissierellia</taxon>
        <taxon>Tissierellales</taxon>
        <taxon>Thermohalobacteraceae</taxon>
        <taxon>Caldisalinibacter</taxon>
    </lineage>
</organism>
<feature type="domain" description="Aspartate/ornithine carbamoyltransferase carbamoyl-P binding" evidence="9">
    <location>
        <begin position="8"/>
        <end position="148"/>
    </location>
</feature>
<dbReference type="FunFam" id="3.40.50.1370:FF:000008">
    <property type="entry name" value="Ornithine carbamoyltransferase"/>
    <property type="match status" value="1"/>
</dbReference>
<dbReference type="GO" id="GO:0019240">
    <property type="term" value="P:citrulline biosynthetic process"/>
    <property type="evidence" value="ECO:0007669"/>
    <property type="project" value="TreeGrafter"/>
</dbReference>
<dbReference type="InterPro" id="IPR036901">
    <property type="entry name" value="Asp/Orn_carbamoylTrfase_sf"/>
</dbReference>
<evidence type="ECO:0000313" key="11">
    <source>
        <dbReference type="Proteomes" id="UP000013378"/>
    </source>
</evidence>
<comment type="subcellular location">
    <subcellularLocation>
        <location evidence="1 7">Cytoplasm</location>
    </subcellularLocation>
</comment>
<evidence type="ECO:0000256" key="6">
    <source>
        <dbReference type="ARBA" id="ARBA00048772"/>
    </source>
</evidence>
<dbReference type="EC" id="2.1.3.3" evidence="3 7"/>
<protein>
    <recommendedName>
        <fullName evidence="3 7">Ornithine carbamoyltransferase</fullName>
        <shortName evidence="7">OTCase</shortName>
        <ecNumber evidence="3 7">2.1.3.3</ecNumber>
    </recommendedName>
</protein>